<evidence type="ECO:0000313" key="3">
    <source>
        <dbReference type="EMBL" id="ACY22084.1"/>
    </source>
</evidence>
<dbReference type="KEGG" id="gbr:Gbro_2871"/>
<feature type="region of interest" description="Disordered" evidence="1">
    <location>
        <begin position="29"/>
        <end position="48"/>
    </location>
</feature>
<organism evidence="3 4">
    <name type="scientific">Gordonia bronchialis (strain ATCC 25592 / DSM 43247 / BCRC 13721 / JCM 3198 / KCTC 3076 / NBRC 16047 / NCTC 10667)</name>
    <name type="common">Rhodococcus bronchialis</name>
    <dbReference type="NCBI Taxonomy" id="526226"/>
    <lineage>
        <taxon>Bacteria</taxon>
        <taxon>Bacillati</taxon>
        <taxon>Actinomycetota</taxon>
        <taxon>Actinomycetes</taxon>
        <taxon>Mycobacteriales</taxon>
        <taxon>Gordoniaceae</taxon>
        <taxon>Gordonia</taxon>
    </lineage>
</organism>
<evidence type="ECO:0000256" key="1">
    <source>
        <dbReference type="SAM" id="MobiDB-lite"/>
    </source>
</evidence>
<dbReference type="HOGENOM" id="CLU_043135_0_0_11"/>
<dbReference type="EMBL" id="CP001802">
    <property type="protein sequence ID" value="ACY22084.1"/>
    <property type="molecule type" value="Genomic_DNA"/>
</dbReference>
<keyword evidence="4" id="KW-1185">Reference proteome</keyword>
<name>D0L9R9_GORB4</name>
<feature type="compositionally biased region" description="Low complexity" evidence="1">
    <location>
        <begin position="29"/>
        <end position="42"/>
    </location>
</feature>
<evidence type="ECO:0000256" key="2">
    <source>
        <dbReference type="SAM" id="SignalP"/>
    </source>
</evidence>
<feature type="chain" id="PRO_5038660137" description="Secreted protein" evidence="2">
    <location>
        <begin position="27"/>
        <end position="410"/>
    </location>
</feature>
<gene>
    <name evidence="3" type="ordered locus">Gbro_2871</name>
</gene>
<dbReference type="NCBIfam" id="NF038015">
    <property type="entry name" value="AztD"/>
    <property type="match status" value="1"/>
</dbReference>
<dbReference type="OrthoDB" id="3250815at2"/>
<dbReference type="PROSITE" id="PS51257">
    <property type="entry name" value="PROKAR_LIPOPROTEIN"/>
    <property type="match status" value="1"/>
</dbReference>
<keyword evidence="2" id="KW-0732">Signal</keyword>
<dbReference type="RefSeq" id="WP_012834600.1">
    <property type="nucleotide sequence ID" value="NC_013441.1"/>
</dbReference>
<accession>D0L9R9</accession>
<dbReference type="InterPro" id="IPR047697">
    <property type="entry name" value="AztD-like"/>
</dbReference>
<sequence>MHSPRTYRTRSLTLLATLAVALTACGSGGDDTASTSSSPSAPVEQQSATPRLALSYDGGILVLDAESLEQVADIETEGFIRLNSAQNGRNVFVSETGGFRVLDMGTWTRKHGDHGHYYTTTPQLTDIRFGGEEPGHVVPHDARITLFSDGTGEVNIVEPAELLRGNAKSTSFTVPQPHHGVAVARADGTLVVTVGNEESRSGIAILDRDRREIARNDQCPGIHGEAAAADGVLTFGCENGILIVRGNQIQKVANPDPYGRIGNQAGDETSPIVFGDYKTDKDAEIERPNRFTLTNTRSGQLRVVPFDSSYSFRSIERGPGGSAVLLGTDGALHVFDVNTAARTARIPVIGAWTEPDEWQSPMPNLFVQDGVAYVSDPAAKKIVAVDLATKEKVGEATLPHPTIELTGVTG</sequence>
<reference evidence="4" key="1">
    <citation type="submission" date="2009-10" db="EMBL/GenBank/DDBJ databases">
        <title>The complete chromosome of Gordonia bronchialis DSM 43247.</title>
        <authorList>
            <consortium name="US DOE Joint Genome Institute (JGI-PGF)"/>
            <person name="Lucas S."/>
            <person name="Copeland A."/>
            <person name="Lapidus A."/>
            <person name="Glavina del Rio T."/>
            <person name="Dalin E."/>
            <person name="Tice H."/>
            <person name="Bruce D."/>
            <person name="Goodwin L."/>
            <person name="Pitluck S."/>
            <person name="Kyrpides N."/>
            <person name="Mavromatis K."/>
            <person name="Ivanova N."/>
            <person name="Ovchinnikova G."/>
            <person name="Saunders E."/>
            <person name="Brettin T."/>
            <person name="Detter J.C."/>
            <person name="Han C."/>
            <person name="Larimer F."/>
            <person name="Land M."/>
            <person name="Hauser L."/>
            <person name="Markowitz V."/>
            <person name="Cheng J.-F."/>
            <person name="Hugenholtz P."/>
            <person name="Woyke T."/>
            <person name="Wu D."/>
            <person name="Jando M."/>
            <person name="Schneider S."/>
            <person name="Goeker M."/>
            <person name="Klenk H.-P."/>
            <person name="Eisen J.A."/>
        </authorList>
    </citation>
    <scope>NUCLEOTIDE SEQUENCE [LARGE SCALE GENOMIC DNA]</scope>
    <source>
        <strain evidence="4">ATCC 25592 / DSM 43247 / BCRC 13721 / JCM 3198 / KCTC 3076 / NBRC 16047 / NCTC 10667</strain>
    </source>
</reference>
<evidence type="ECO:0000313" key="4">
    <source>
        <dbReference type="Proteomes" id="UP000001219"/>
    </source>
</evidence>
<dbReference type="eggNOG" id="COG3391">
    <property type="taxonomic scope" value="Bacteria"/>
</dbReference>
<dbReference type="AlphaFoldDB" id="D0L9R9"/>
<proteinExistence type="predicted"/>
<protein>
    <recommendedName>
        <fullName evidence="5">Secreted protein</fullName>
    </recommendedName>
</protein>
<dbReference type="Proteomes" id="UP000001219">
    <property type="component" value="Chromosome"/>
</dbReference>
<feature type="signal peptide" evidence="2">
    <location>
        <begin position="1"/>
        <end position="26"/>
    </location>
</feature>
<dbReference type="SUPFAM" id="SSF50969">
    <property type="entry name" value="YVTN repeat-like/Quinoprotein amine dehydrogenase"/>
    <property type="match status" value="1"/>
</dbReference>
<reference evidence="3 4" key="2">
    <citation type="journal article" date="2010" name="Stand. Genomic Sci.">
        <title>Complete genome sequence of Gordonia bronchialis type strain (3410).</title>
        <authorList>
            <person name="Ivanova N."/>
            <person name="Sikorski J."/>
            <person name="Jando M."/>
            <person name="Lapidus A."/>
            <person name="Nolan M."/>
            <person name="Lucas S."/>
            <person name="Del Rio T.G."/>
            <person name="Tice H."/>
            <person name="Copeland A."/>
            <person name="Cheng J.F."/>
            <person name="Chen F."/>
            <person name="Bruce D."/>
            <person name="Goodwin L."/>
            <person name="Pitluck S."/>
            <person name="Mavromatis K."/>
            <person name="Ovchinnikova G."/>
            <person name="Pati A."/>
            <person name="Chen A."/>
            <person name="Palaniappan K."/>
            <person name="Land M."/>
            <person name="Hauser L."/>
            <person name="Chang Y.J."/>
            <person name="Jeffries C.D."/>
            <person name="Chain P."/>
            <person name="Saunders E."/>
            <person name="Han C."/>
            <person name="Detter J.C."/>
            <person name="Brettin T."/>
            <person name="Rohde M."/>
            <person name="Goker M."/>
            <person name="Bristow J."/>
            <person name="Eisen J.A."/>
            <person name="Markowitz V."/>
            <person name="Hugenholtz P."/>
            <person name="Klenk H.P."/>
            <person name="Kyrpides N.C."/>
        </authorList>
    </citation>
    <scope>NUCLEOTIDE SEQUENCE [LARGE SCALE GENOMIC DNA]</scope>
    <source>
        <strain evidence="4">ATCC 25592 / DSM 43247 / BCRC 13721 / JCM 3198 / KCTC 3076 / NBRC 16047 / NCTC 10667</strain>
    </source>
</reference>
<evidence type="ECO:0008006" key="5">
    <source>
        <dbReference type="Google" id="ProtNLM"/>
    </source>
</evidence>
<dbReference type="InterPro" id="IPR011044">
    <property type="entry name" value="Quino_amine_DH_bsu"/>
</dbReference>
<dbReference type="STRING" id="526226.Gbro_2871"/>